<keyword evidence="3" id="KW-0804">Transcription</keyword>
<keyword evidence="1" id="KW-0805">Transcription regulation</keyword>
<dbReference type="PANTHER" id="PTHR46797:SF23">
    <property type="entry name" value="HTH-TYPE TRANSCRIPTIONAL REGULATOR SUTR"/>
    <property type="match status" value="1"/>
</dbReference>
<evidence type="ECO:0000256" key="1">
    <source>
        <dbReference type="ARBA" id="ARBA00023015"/>
    </source>
</evidence>
<dbReference type="PANTHER" id="PTHR46797">
    <property type="entry name" value="HTH-TYPE TRANSCRIPTIONAL REGULATOR"/>
    <property type="match status" value="1"/>
</dbReference>
<dbReference type="InterPro" id="IPR011051">
    <property type="entry name" value="RmlC_Cupin_sf"/>
</dbReference>
<dbReference type="PROSITE" id="PS50943">
    <property type="entry name" value="HTH_CROC1"/>
    <property type="match status" value="1"/>
</dbReference>
<organism evidence="5 6">
    <name type="scientific">Methylobacterium aquaticum</name>
    <dbReference type="NCBI Taxonomy" id="270351"/>
    <lineage>
        <taxon>Bacteria</taxon>
        <taxon>Pseudomonadati</taxon>
        <taxon>Pseudomonadota</taxon>
        <taxon>Alphaproteobacteria</taxon>
        <taxon>Hyphomicrobiales</taxon>
        <taxon>Methylobacteriaceae</taxon>
        <taxon>Methylobacterium</taxon>
    </lineage>
</organism>
<reference evidence="5 6" key="1">
    <citation type="journal article" date="2015" name="Genome Announc.">
        <title>Complete Genome Sequence of Methylobacterium aquaticum Strain 22A, Isolated from Racomitrium japonicum Moss.</title>
        <authorList>
            <person name="Tani A."/>
            <person name="Ogura Y."/>
            <person name="Hayashi T."/>
            <person name="Kimbara K."/>
        </authorList>
    </citation>
    <scope>NUCLEOTIDE SEQUENCE [LARGE SCALE GENOMIC DNA]</scope>
    <source>
        <strain evidence="5 6">MA-22A</strain>
    </source>
</reference>
<dbReference type="GO" id="GO:0005829">
    <property type="term" value="C:cytosol"/>
    <property type="evidence" value="ECO:0007669"/>
    <property type="project" value="TreeGrafter"/>
</dbReference>
<name>A0A0C6FE35_9HYPH</name>
<evidence type="ECO:0000256" key="2">
    <source>
        <dbReference type="ARBA" id="ARBA00023125"/>
    </source>
</evidence>
<dbReference type="Gene3D" id="1.10.260.40">
    <property type="entry name" value="lambda repressor-like DNA-binding domains"/>
    <property type="match status" value="1"/>
</dbReference>
<dbReference type="KEGG" id="maqu:Maq22A_c09200"/>
<dbReference type="InterPro" id="IPR001387">
    <property type="entry name" value="Cro/C1-type_HTH"/>
</dbReference>
<dbReference type="Pfam" id="PF01381">
    <property type="entry name" value="HTH_3"/>
    <property type="match status" value="1"/>
</dbReference>
<keyword evidence="2" id="KW-0238">DNA-binding</keyword>
<dbReference type="InterPro" id="IPR050807">
    <property type="entry name" value="TransReg_Diox_bact_type"/>
</dbReference>
<dbReference type="SUPFAM" id="SSF51182">
    <property type="entry name" value="RmlC-like cupins"/>
    <property type="match status" value="1"/>
</dbReference>
<dbReference type="Gene3D" id="2.60.120.10">
    <property type="entry name" value="Jelly Rolls"/>
    <property type="match status" value="1"/>
</dbReference>
<evidence type="ECO:0000259" key="4">
    <source>
        <dbReference type="PROSITE" id="PS50943"/>
    </source>
</evidence>
<dbReference type="RefSeq" id="WP_060846520.1">
    <property type="nucleotide sequence ID" value="NZ_AP014704.1"/>
</dbReference>
<evidence type="ECO:0000256" key="3">
    <source>
        <dbReference type="ARBA" id="ARBA00023163"/>
    </source>
</evidence>
<dbReference type="Proteomes" id="UP000061432">
    <property type="component" value="Chromosome"/>
</dbReference>
<dbReference type="InterPro" id="IPR013096">
    <property type="entry name" value="Cupin_2"/>
</dbReference>
<dbReference type="STRING" id="270351.Maq22A_c09200"/>
<dbReference type="SUPFAM" id="SSF47413">
    <property type="entry name" value="lambda repressor-like DNA-binding domains"/>
    <property type="match status" value="1"/>
</dbReference>
<dbReference type="AlphaFoldDB" id="A0A0C6FE35"/>
<evidence type="ECO:0000313" key="6">
    <source>
        <dbReference type="Proteomes" id="UP000061432"/>
    </source>
</evidence>
<feature type="domain" description="HTH cro/C1-type" evidence="4">
    <location>
        <begin position="28"/>
        <end position="82"/>
    </location>
</feature>
<protein>
    <submittedName>
        <fullName evidence="5">XRE family transcriptional regulator</fullName>
    </submittedName>
</protein>
<dbReference type="PATRIC" id="fig|270351.10.peg.1763"/>
<dbReference type="SMART" id="SM00530">
    <property type="entry name" value="HTH_XRE"/>
    <property type="match status" value="1"/>
</dbReference>
<evidence type="ECO:0000313" key="5">
    <source>
        <dbReference type="EMBL" id="BAQ45137.1"/>
    </source>
</evidence>
<dbReference type="OrthoDB" id="189170at2"/>
<accession>A0A0C6FE35</accession>
<dbReference type="GO" id="GO:0003700">
    <property type="term" value="F:DNA-binding transcription factor activity"/>
    <property type="evidence" value="ECO:0007669"/>
    <property type="project" value="TreeGrafter"/>
</dbReference>
<reference evidence="6" key="2">
    <citation type="submission" date="2015-01" db="EMBL/GenBank/DDBJ databases">
        <title>Complete genome sequence of Methylobacterium aquaticum strain 22A.</title>
        <authorList>
            <person name="Tani A."/>
            <person name="Ogura Y."/>
            <person name="Hayashi T."/>
        </authorList>
    </citation>
    <scope>NUCLEOTIDE SEQUENCE [LARGE SCALE GENOMIC DNA]</scope>
    <source>
        <strain evidence="6">MA-22A</strain>
    </source>
</reference>
<gene>
    <name evidence="5" type="primary">hipB</name>
    <name evidence="5" type="ORF">Maq22A_c09200</name>
</gene>
<dbReference type="CDD" id="cd00093">
    <property type="entry name" value="HTH_XRE"/>
    <property type="match status" value="1"/>
</dbReference>
<dbReference type="InterPro" id="IPR014710">
    <property type="entry name" value="RmlC-like_jellyroll"/>
</dbReference>
<dbReference type="EMBL" id="AP014704">
    <property type="protein sequence ID" value="BAQ45137.1"/>
    <property type="molecule type" value="Genomic_DNA"/>
</dbReference>
<sequence length="206" mass="22744">MGVERGRERTKDLLTGAQVLSGQLGKTIQRLRKAYNLSLSELAEQSGVAKSIISQIERNETNPTLATIWRLSQALDVSIERVLATGDEEPFIEKSSRADTPILVSDDGRMRLAIVGWIKTVEWLQWYDLSADPGGVLDSDAHQRGSVESLSVLEGEFEVDVAGAVQRARAGETLRYRCDRPHTVRCVSETTGRAMMVVIMKAAVME</sequence>
<dbReference type="InterPro" id="IPR010982">
    <property type="entry name" value="Lambda_DNA-bd_dom_sf"/>
</dbReference>
<dbReference type="Pfam" id="PF07883">
    <property type="entry name" value="Cupin_2"/>
    <property type="match status" value="1"/>
</dbReference>
<dbReference type="CDD" id="cd02209">
    <property type="entry name" value="cupin_XRE_C"/>
    <property type="match status" value="1"/>
</dbReference>
<proteinExistence type="predicted"/>
<dbReference type="GO" id="GO:0003677">
    <property type="term" value="F:DNA binding"/>
    <property type="evidence" value="ECO:0007669"/>
    <property type="project" value="UniProtKB-KW"/>
</dbReference>